<proteinExistence type="predicted"/>
<protein>
    <recommendedName>
        <fullName evidence="2">Sulfotransferase domain-containing protein</fullName>
    </recommendedName>
</protein>
<dbReference type="EMBL" id="UINC01022210">
    <property type="protein sequence ID" value="SVA91361.1"/>
    <property type="molecule type" value="Genomic_DNA"/>
</dbReference>
<organism evidence="1">
    <name type="scientific">marine metagenome</name>
    <dbReference type="NCBI Taxonomy" id="408172"/>
    <lineage>
        <taxon>unclassified sequences</taxon>
        <taxon>metagenomes</taxon>
        <taxon>ecological metagenomes</taxon>
    </lineage>
</organism>
<sequence>MHFFHKIVASIRNMKKTPCSHVLITGTGRTGTTFLVQLLTNLGLDTGYTRQNMTLFEYARAGLEHNVTHKNAPYIVKDPWFCDYAEEVLERDDIQIEHVFIPMRDLHAAAESRRYVVKNTPSKTALRPSQIPGGLWHTDNENEQEYVLLQQIYKLSLALSNTTIPLTLLRYPKITKDCPYLYEKLKPILGEIGRSQFDSVFEETVRLDLVHSFNKNDR</sequence>
<dbReference type="SUPFAM" id="SSF52540">
    <property type="entry name" value="P-loop containing nucleoside triphosphate hydrolases"/>
    <property type="match status" value="1"/>
</dbReference>
<dbReference type="InterPro" id="IPR027417">
    <property type="entry name" value="P-loop_NTPase"/>
</dbReference>
<gene>
    <name evidence="1" type="ORF">METZ01_LOCUS144215</name>
</gene>
<accession>A0A381ZQX1</accession>
<dbReference type="AlphaFoldDB" id="A0A381ZQX1"/>
<evidence type="ECO:0008006" key="2">
    <source>
        <dbReference type="Google" id="ProtNLM"/>
    </source>
</evidence>
<name>A0A381ZQX1_9ZZZZ</name>
<reference evidence="1" key="1">
    <citation type="submission" date="2018-05" db="EMBL/GenBank/DDBJ databases">
        <authorList>
            <person name="Lanie J.A."/>
            <person name="Ng W.-L."/>
            <person name="Kazmierczak K.M."/>
            <person name="Andrzejewski T.M."/>
            <person name="Davidsen T.M."/>
            <person name="Wayne K.J."/>
            <person name="Tettelin H."/>
            <person name="Glass J.I."/>
            <person name="Rusch D."/>
            <person name="Podicherti R."/>
            <person name="Tsui H.-C.T."/>
            <person name="Winkler M.E."/>
        </authorList>
    </citation>
    <scope>NUCLEOTIDE SEQUENCE</scope>
</reference>
<evidence type="ECO:0000313" key="1">
    <source>
        <dbReference type="EMBL" id="SVA91361.1"/>
    </source>
</evidence>